<sequence>MMMRSWGYHLVYEKKHSGGKSLKPLKERALAVIGKIRVHGDEEVAVLDGLGADDHSPPTPPMNVPQAIRDDFDEAMGGPSHPPKRRRNRGDEIFELINLIKEQKEDKEVREQQKKEREEQKIKIEKEKTQALKDFAQHVGVIAETLSKSAQK</sequence>
<evidence type="ECO:0000256" key="2">
    <source>
        <dbReference type="SAM" id="MobiDB-lite"/>
    </source>
</evidence>
<evidence type="ECO:0000256" key="1">
    <source>
        <dbReference type="SAM" id="Coils"/>
    </source>
</evidence>
<evidence type="ECO:0000313" key="3">
    <source>
        <dbReference type="EnsemblMetazoa" id="LLOJ009688-PA"/>
    </source>
</evidence>
<dbReference type="Proteomes" id="UP000092461">
    <property type="component" value="Unassembled WGS sequence"/>
</dbReference>
<feature type="region of interest" description="Disordered" evidence="2">
    <location>
        <begin position="49"/>
        <end position="91"/>
    </location>
</feature>
<organism evidence="3 4">
    <name type="scientific">Lutzomyia longipalpis</name>
    <name type="common">Sand fly</name>
    <dbReference type="NCBI Taxonomy" id="7200"/>
    <lineage>
        <taxon>Eukaryota</taxon>
        <taxon>Metazoa</taxon>
        <taxon>Ecdysozoa</taxon>
        <taxon>Arthropoda</taxon>
        <taxon>Hexapoda</taxon>
        <taxon>Insecta</taxon>
        <taxon>Pterygota</taxon>
        <taxon>Neoptera</taxon>
        <taxon>Endopterygota</taxon>
        <taxon>Diptera</taxon>
        <taxon>Nematocera</taxon>
        <taxon>Psychodoidea</taxon>
        <taxon>Psychodidae</taxon>
        <taxon>Lutzomyia</taxon>
        <taxon>Lutzomyia</taxon>
    </lineage>
</organism>
<protein>
    <submittedName>
        <fullName evidence="3">Uncharacterized protein</fullName>
    </submittedName>
</protein>
<dbReference type="EnsemblMetazoa" id="LLOJ009688-RA">
    <property type="protein sequence ID" value="LLOJ009688-PA"/>
    <property type="gene ID" value="LLOJ009688"/>
</dbReference>
<feature type="coiled-coil region" evidence="1">
    <location>
        <begin position="100"/>
        <end position="130"/>
    </location>
</feature>
<dbReference type="EMBL" id="AJWK01033695">
    <property type="status" value="NOT_ANNOTATED_CDS"/>
    <property type="molecule type" value="Genomic_DNA"/>
</dbReference>
<keyword evidence="1" id="KW-0175">Coiled coil</keyword>
<accession>A0A1B0GKU7</accession>
<reference evidence="3" key="1">
    <citation type="submission" date="2020-05" db="UniProtKB">
        <authorList>
            <consortium name="EnsemblMetazoa"/>
        </authorList>
    </citation>
    <scope>IDENTIFICATION</scope>
    <source>
        <strain evidence="3">Jacobina</strain>
    </source>
</reference>
<dbReference type="VEuPathDB" id="VectorBase:LLOJ009688"/>
<dbReference type="AlphaFoldDB" id="A0A1B0GKU7"/>
<keyword evidence="4" id="KW-1185">Reference proteome</keyword>
<proteinExistence type="predicted"/>
<name>A0A1B0GKU7_LUTLO</name>
<evidence type="ECO:0000313" key="4">
    <source>
        <dbReference type="Proteomes" id="UP000092461"/>
    </source>
</evidence>